<dbReference type="AlphaFoldDB" id="A0A3B4ARG2"/>
<dbReference type="Ensembl" id="ENSPMGT00000020570.1">
    <property type="protein sequence ID" value="ENSPMGP00000019295.1"/>
    <property type="gene ID" value="ENSPMGG00000015676.1"/>
</dbReference>
<evidence type="ECO:0000256" key="2">
    <source>
        <dbReference type="ARBA" id="ARBA00004123"/>
    </source>
</evidence>
<evidence type="ECO:0000256" key="7">
    <source>
        <dbReference type="ARBA" id="ARBA00023015"/>
    </source>
</evidence>
<organism evidence="13 14">
    <name type="scientific">Periophthalmus magnuspinnatus</name>
    <dbReference type="NCBI Taxonomy" id="409849"/>
    <lineage>
        <taxon>Eukaryota</taxon>
        <taxon>Metazoa</taxon>
        <taxon>Chordata</taxon>
        <taxon>Craniata</taxon>
        <taxon>Vertebrata</taxon>
        <taxon>Euteleostomi</taxon>
        <taxon>Actinopterygii</taxon>
        <taxon>Neopterygii</taxon>
        <taxon>Teleostei</taxon>
        <taxon>Neoteleostei</taxon>
        <taxon>Acanthomorphata</taxon>
        <taxon>Gobiaria</taxon>
        <taxon>Gobiiformes</taxon>
        <taxon>Gobioidei</taxon>
        <taxon>Gobiidae</taxon>
        <taxon>Oxudercinae</taxon>
        <taxon>Periophthalmus</taxon>
    </lineage>
</organism>
<keyword evidence="4" id="KW-0677">Repeat</keyword>
<dbReference type="Proteomes" id="UP000261520">
    <property type="component" value="Unplaced"/>
</dbReference>
<feature type="domain" description="C2H2-type" evidence="12">
    <location>
        <begin position="140"/>
        <end position="161"/>
    </location>
</feature>
<protein>
    <recommendedName>
        <fullName evidence="12">C2H2-type domain-containing protein</fullName>
    </recommendedName>
</protein>
<feature type="compositionally biased region" description="Low complexity" evidence="11">
    <location>
        <begin position="73"/>
        <end position="97"/>
    </location>
</feature>
<evidence type="ECO:0000259" key="12">
    <source>
        <dbReference type="PROSITE" id="PS00028"/>
    </source>
</evidence>
<dbReference type="GO" id="GO:0000978">
    <property type="term" value="F:RNA polymerase II cis-regulatory region sequence-specific DNA binding"/>
    <property type="evidence" value="ECO:0007669"/>
    <property type="project" value="TreeGrafter"/>
</dbReference>
<dbReference type="GO" id="GO:0005634">
    <property type="term" value="C:nucleus"/>
    <property type="evidence" value="ECO:0007669"/>
    <property type="project" value="UniProtKB-SubCell"/>
</dbReference>
<dbReference type="InterPro" id="IPR013087">
    <property type="entry name" value="Znf_C2H2_type"/>
</dbReference>
<dbReference type="Gene3D" id="3.30.160.60">
    <property type="entry name" value="Classic Zinc Finger"/>
    <property type="match status" value="1"/>
</dbReference>
<keyword evidence="10" id="KW-0539">Nucleus</keyword>
<keyword evidence="6" id="KW-0862">Zinc</keyword>
<comment type="subcellular location">
    <subcellularLocation>
        <location evidence="2">Nucleus</location>
    </subcellularLocation>
</comment>
<dbReference type="FunFam" id="3.30.160.60:FF:000298">
    <property type="entry name" value="zinc finger protein 280D isoform X1"/>
    <property type="match status" value="1"/>
</dbReference>
<dbReference type="GO" id="GO:0008270">
    <property type="term" value="F:zinc ion binding"/>
    <property type="evidence" value="ECO:0007669"/>
    <property type="project" value="UniProtKB-KW"/>
</dbReference>
<sequence length="926" mass="104686">MPRSITILSPPKTTDSQPLPPTPSSFIVKSGPAHVTSAPSNVPPTLPQLNVAPNRSLVTISQPRLVTIPPSGPSLSSGSSISSAPSLSSDPCDPSDPSRVVMSVEEFYYGSYEGDERLRDIHKYTAMLQKIHLCCVSGLCRICEWAFDNEPVFLNHMKSNHKPGEMPYICQVCCYRSSFYSDVIQHFATFHRETRFLLCVFCLKILKNSENYQQHLLRHQHEAFHCNRCRLQFIYLKEKVHHKTEHHRSYRRPAQLEGLPPGSKVTPMHTLSHTNPAHSNMIQPITIKTEPHTASSCLWRCVECGDQVVALSAHYPTHVRCLLCSFGTCCSKAYASHMILRFSVICSDCRFRTLSGDEMAVHLALNPTHCSAMCKPRSETRTHRATWAHTESHVTTRTLSHEPTHRSMSTHTQIHEPLLFCRGQISFVAPKKEAGLSAPIEESDEEDEEFKPERLERVESPESIDQSFPSVLQQLFSERQLQVVLCALCEGMSEATRVYATEPRLIRRWLREANANIHPDPESERAEPEEAEHEGTKRLVKFVLSMREQEAALSYTGLFNKLSSLRQKGLHSLRFSYDWAVSFMLRAKLQFQGVGTRVSQQLPLELKQRVTVFQTFIQKVIQGHALSSSAVATMDELCLFTDLTLLQTRASDVLQMTGTCPLVTVYLTALSDGTLLPALALTGTRLDENSLPEFVLTDAIPENTKEALELWRSRVWTEHVRDLKLQKSVLIVDAHREHAADVFVAALSESGTLPAVIPKGLNFKLHPLEICVKPLLQRYLLWKWRTLPAGPATVLHQDNIAQMLVEWTVKALSHITALPEVIQRSFRVAGVLGEKEEEEGLQQVQDELMKKLSLKMADMEMGWDQEQKEKPGGRRREDLVVRLDSLQEQNQSCSLLFPQTSTVSQNVMGLYFTTMFCEQKLLFKLS</sequence>
<dbReference type="SMART" id="SM00355">
    <property type="entry name" value="ZnF_C2H2"/>
    <property type="match status" value="6"/>
</dbReference>
<evidence type="ECO:0000256" key="1">
    <source>
        <dbReference type="ARBA" id="ARBA00003729"/>
    </source>
</evidence>
<dbReference type="InterPro" id="IPR050527">
    <property type="entry name" value="Snail/Krueppel_Znf"/>
</dbReference>
<evidence type="ECO:0000256" key="11">
    <source>
        <dbReference type="SAM" id="MobiDB-lite"/>
    </source>
</evidence>
<evidence type="ECO:0000256" key="3">
    <source>
        <dbReference type="ARBA" id="ARBA00022723"/>
    </source>
</evidence>
<keyword evidence="7" id="KW-0805">Transcription regulation</keyword>
<reference evidence="13" key="1">
    <citation type="submission" date="2025-08" db="UniProtKB">
        <authorList>
            <consortium name="Ensembl"/>
        </authorList>
    </citation>
    <scope>IDENTIFICATION</scope>
</reference>
<feature type="domain" description="C2H2-type" evidence="12">
    <location>
        <begin position="199"/>
        <end position="221"/>
    </location>
</feature>
<feature type="domain" description="C2H2-type" evidence="12">
    <location>
        <begin position="226"/>
        <end position="247"/>
    </location>
</feature>
<dbReference type="PANTHER" id="PTHR24388">
    <property type="entry name" value="ZINC FINGER PROTEIN"/>
    <property type="match status" value="1"/>
</dbReference>
<keyword evidence="9" id="KW-0804">Transcription</keyword>
<dbReference type="Pfam" id="PF25429">
    <property type="entry name" value="zf-POGZ"/>
    <property type="match status" value="1"/>
</dbReference>
<evidence type="ECO:0000313" key="13">
    <source>
        <dbReference type="Ensembl" id="ENSPMGP00000019295.1"/>
    </source>
</evidence>
<proteinExistence type="predicted"/>
<evidence type="ECO:0000256" key="8">
    <source>
        <dbReference type="ARBA" id="ARBA00023125"/>
    </source>
</evidence>
<dbReference type="PROSITE" id="PS00028">
    <property type="entry name" value="ZINC_FINGER_C2H2_1"/>
    <property type="match status" value="3"/>
</dbReference>
<accession>A0A3B4ARG2</accession>
<keyword evidence="3" id="KW-0479">Metal-binding</keyword>
<dbReference type="GO" id="GO:0000981">
    <property type="term" value="F:DNA-binding transcription factor activity, RNA polymerase II-specific"/>
    <property type="evidence" value="ECO:0007669"/>
    <property type="project" value="TreeGrafter"/>
</dbReference>
<evidence type="ECO:0000256" key="9">
    <source>
        <dbReference type="ARBA" id="ARBA00023163"/>
    </source>
</evidence>
<evidence type="ECO:0000313" key="14">
    <source>
        <dbReference type="Proteomes" id="UP000261520"/>
    </source>
</evidence>
<dbReference type="PANTHER" id="PTHR24388:SF45">
    <property type="entry name" value="POGO TRANSPOSABLE ELEMENT DERIVED WITH ZNF DOMAIN"/>
    <property type="match status" value="1"/>
</dbReference>
<reference evidence="13" key="2">
    <citation type="submission" date="2025-09" db="UniProtKB">
        <authorList>
            <consortium name="Ensembl"/>
        </authorList>
    </citation>
    <scope>IDENTIFICATION</scope>
</reference>
<evidence type="ECO:0000256" key="4">
    <source>
        <dbReference type="ARBA" id="ARBA00022737"/>
    </source>
</evidence>
<evidence type="ECO:0000256" key="5">
    <source>
        <dbReference type="ARBA" id="ARBA00022771"/>
    </source>
</evidence>
<evidence type="ECO:0000256" key="6">
    <source>
        <dbReference type="ARBA" id="ARBA00022833"/>
    </source>
</evidence>
<feature type="region of interest" description="Disordered" evidence="11">
    <location>
        <begin position="1"/>
        <end position="46"/>
    </location>
</feature>
<evidence type="ECO:0000256" key="10">
    <source>
        <dbReference type="ARBA" id="ARBA00023242"/>
    </source>
</evidence>
<feature type="region of interest" description="Disordered" evidence="11">
    <location>
        <begin position="68"/>
        <end position="97"/>
    </location>
</feature>
<dbReference type="STRING" id="409849.ENSPMGP00000019295"/>
<keyword evidence="14" id="KW-1185">Reference proteome</keyword>
<comment type="function">
    <text evidence="1">May function as a transcription factor.</text>
</comment>
<name>A0A3B4ARG2_9GOBI</name>
<keyword evidence="8" id="KW-0238">DNA-binding</keyword>
<keyword evidence="5" id="KW-0863">Zinc-finger</keyword>
<dbReference type="InterPro" id="IPR057618">
    <property type="entry name" value="Znf_POGZ/Z280C-D-like"/>
</dbReference>